<dbReference type="InterPro" id="IPR011009">
    <property type="entry name" value="Kinase-like_dom_sf"/>
</dbReference>
<dbReference type="Gene3D" id="1.10.510.10">
    <property type="entry name" value="Transferase(Phosphotransferase) domain 1"/>
    <property type="match status" value="1"/>
</dbReference>
<sequence>MCFDPSLISLLPPLPPGVWNDAHISRDPKTGGTRFSFVSKENLLGITDTWHPTRIDHLMLEEKEKLRSNVYEVTCPVLESNKTIIAKFARFEWEIAQLQAETTAYKWIEGQQIGPEFLGHLTEEGRVIGFLISKIENCRHAEFEDLSLCEEVLLRLHRLGIRQGDTNKQNFLVHDGKTTLIDFDCASRVEESEKLEVKFRGLGEKLLATSGRGRIIESDSTHIARITYK</sequence>
<dbReference type="Proteomes" id="UP001301958">
    <property type="component" value="Unassembled WGS sequence"/>
</dbReference>
<organism evidence="1 2">
    <name type="scientific">Podospora fimiseda</name>
    <dbReference type="NCBI Taxonomy" id="252190"/>
    <lineage>
        <taxon>Eukaryota</taxon>
        <taxon>Fungi</taxon>
        <taxon>Dikarya</taxon>
        <taxon>Ascomycota</taxon>
        <taxon>Pezizomycotina</taxon>
        <taxon>Sordariomycetes</taxon>
        <taxon>Sordariomycetidae</taxon>
        <taxon>Sordariales</taxon>
        <taxon>Podosporaceae</taxon>
        <taxon>Podospora</taxon>
    </lineage>
</organism>
<reference evidence="1" key="2">
    <citation type="submission" date="2023-05" db="EMBL/GenBank/DDBJ databases">
        <authorList>
            <consortium name="Lawrence Berkeley National Laboratory"/>
            <person name="Steindorff A."/>
            <person name="Hensen N."/>
            <person name="Bonometti L."/>
            <person name="Westerberg I."/>
            <person name="Brannstrom I.O."/>
            <person name="Guillou S."/>
            <person name="Cros-Aarteil S."/>
            <person name="Calhoun S."/>
            <person name="Haridas S."/>
            <person name="Kuo A."/>
            <person name="Mondo S."/>
            <person name="Pangilinan J."/>
            <person name="Riley R."/>
            <person name="Labutti K."/>
            <person name="Andreopoulos B."/>
            <person name="Lipzen A."/>
            <person name="Chen C."/>
            <person name="Yanf M."/>
            <person name="Daum C."/>
            <person name="Ng V."/>
            <person name="Clum A."/>
            <person name="Ohm R."/>
            <person name="Martin F."/>
            <person name="Silar P."/>
            <person name="Natvig D."/>
            <person name="Lalanne C."/>
            <person name="Gautier V."/>
            <person name="Ament-Velasquez S.L."/>
            <person name="Kruys A."/>
            <person name="Hutchinson M.I."/>
            <person name="Powell A.J."/>
            <person name="Barry K."/>
            <person name="Miller A.N."/>
            <person name="Grigoriev I.V."/>
            <person name="Debuchy R."/>
            <person name="Gladieux P."/>
            <person name="Thoren M.H."/>
            <person name="Johannesson H."/>
        </authorList>
    </citation>
    <scope>NUCLEOTIDE SEQUENCE</scope>
    <source>
        <strain evidence="1">CBS 990.96</strain>
    </source>
</reference>
<name>A0AAN7H575_9PEZI</name>
<protein>
    <submittedName>
        <fullName evidence="1">Alpha-galactosidase A</fullName>
    </submittedName>
</protein>
<dbReference type="EMBL" id="MU865326">
    <property type="protein sequence ID" value="KAK4227884.1"/>
    <property type="molecule type" value="Genomic_DNA"/>
</dbReference>
<evidence type="ECO:0000313" key="2">
    <source>
        <dbReference type="Proteomes" id="UP001301958"/>
    </source>
</evidence>
<comment type="caution">
    <text evidence="1">The sequence shown here is derived from an EMBL/GenBank/DDBJ whole genome shotgun (WGS) entry which is preliminary data.</text>
</comment>
<accession>A0AAN7H575</accession>
<dbReference type="SUPFAM" id="SSF56112">
    <property type="entry name" value="Protein kinase-like (PK-like)"/>
    <property type="match status" value="1"/>
</dbReference>
<proteinExistence type="predicted"/>
<gene>
    <name evidence="1" type="ORF">QBC38DRAFT_544771</name>
</gene>
<keyword evidence="2" id="KW-1185">Reference proteome</keyword>
<reference evidence="1" key="1">
    <citation type="journal article" date="2023" name="Mol. Phylogenet. Evol.">
        <title>Genome-scale phylogeny and comparative genomics of the fungal order Sordariales.</title>
        <authorList>
            <person name="Hensen N."/>
            <person name="Bonometti L."/>
            <person name="Westerberg I."/>
            <person name="Brannstrom I.O."/>
            <person name="Guillou S."/>
            <person name="Cros-Aarteil S."/>
            <person name="Calhoun S."/>
            <person name="Haridas S."/>
            <person name="Kuo A."/>
            <person name="Mondo S."/>
            <person name="Pangilinan J."/>
            <person name="Riley R."/>
            <person name="LaButti K."/>
            <person name="Andreopoulos B."/>
            <person name="Lipzen A."/>
            <person name="Chen C."/>
            <person name="Yan M."/>
            <person name="Daum C."/>
            <person name="Ng V."/>
            <person name="Clum A."/>
            <person name="Steindorff A."/>
            <person name="Ohm R.A."/>
            <person name="Martin F."/>
            <person name="Silar P."/>
            <person name="Natvig D.O."/>
            <person name="Lalanne C."/>
            <person name="Gautier V."/>
            <person name="Ament-Velasquez S.L."/>
            <person name="Kruys A."/>
            <person name="Hutchinson M.I."/>
            <person name="Powell A.J."/>
            <person name="Barry K."/>
            <person name="Miller A.N."/>
            <person name="Grigoriev I.V."/>
            <person name="Debuchy R."/>
            <person name="Gladieux P."/>
            <person name="Hiltunen Thoren M."/>
            <person name="Johannesson H."/>
        </authorList>
    </citation>
    <scope>NUCLEOTIDE SEQUENCE</scope>
    <source>
        <strain evidence="1">CBS 990.96</strain>
    </source>
</reference>
<evidence type="ECO:0000313" key="1">
    <source>
        <dbReference type="EMBL" id="KAK4227884.1"/>
    </source>
</evidence>
<dbReference type="AlphaFoldDB" id="A0AAN7H575"/>